<evidence type="ECO:0000256" key="2">
    <source>
        <dbReference type="ARBA" id="ARBA00006601"/>
    </source>
</evidence>
<dbReference type="Pfam" id="PF00984">
    <property type="entry name" value="UDPG_MGDP_dh"/>
    <property type="match status" value="1"/>
</dbReference>
<evidence type="ECO:0000256" key="9">
    <source>
        <dbReference type="PIRSR" id="PIRSR500133-1"/>
    </source>
</evidence>
<evidence type="ECO:0000256" key="4">
    <source>
        <dbReference type="ARBA" id="ARBA00015132"/>
    </source>
</evidence>
<feature type="binding site" evidence="11">
    <location>
        <position position="83"/>
    </location>
    <ligand>
        <name>NAD(+)</name>
        <dbReference type="ChEBI" id="CHEBI:57540"/>
    </ligand>
</feature>
<feature type="binding site" evidence="11">
    <location>
        <position position="393"/>
    </location>
    <ligand>
        <name>NAD(+)</name>
        <dbReference type="ChEBI" id="CHEBI:57540"/>
    </ligand>
</feature>
<dbReference type="FunFam" id="3.40.50.720:FF:000114">
    <property type="entry name" value="UDP-glucose 6-dehydrogenase"/>
    <property type="match status" value="1"/>
</dbReference>
<dbReference type="InterPro" id="IPR028356">
    <property type="entry name" value="UDPglc_DH_euk"/>
</dbReference>
<feature type="binding site" evidence="11">
    <location>
        <position position="88"/>
    </location>
    <ligand>
        <name>NAD(+)</name>
        <dbReference type="ChEBI" id="CHEBI:57540"/>
    </ligand>
</feature>
<dbReference type="GO" id="GO:0051287">
    <property type="term" value="F:NAD binding"/>
    <property type="evidence" value="ECO:0007669"/>
    <property type="project" value="InterPro"/>
</dbReference>
<sequence length="523" mass="57547">MSLNIKVPCAGNFARPTLGAPQVPRDGAVTPAEKRRLSRPFEAINIPHKKIKKICCIGAGYVGGPTCSVIAMKNPNVQVTIVDLNAQRIESWNSDELPIYEPGLDEVVKESRGRNLFFSTGVDQAIIEADLIFVSVNTPTKYTGIGAGYAADLGYVEAATRQIAWLATSDKIVVEKSTVPCRTAQSMRVILEANAKPGVRFDILSNPEFLAEGTAISDLIKPDRVLIGSLDTEEGRAAAASLADIYASWVPRGQIITMNVWSSELSKLAANAFLAQRISSINALSAICEATGADIDEVSYACGLDSRIGPKFLKASVGFGGSCFQKDILNLVYLSESLHLPEVAQYWRQVVDMNEYQKRRFTNRIISSLFNTLTGKKIAIFGFAFKKDTGDTRESPAITLVKYFRAEKALVSIYDPKVEESQIWMDLCEPGIVDDLPALQKQVSIAASAYQAAEKADAVVICTEWEEFKDTRLDYEQIYDGMKKPAFIFDGRLVLNEKRLKKIGFKVETIGRPGESLRNPEFE</sequence>
<name>A0A3N4LEY5_9PEZI</name>
<feature type="binding site" evidence="10">
    <location>
        <position position="492"/>
    </location>
    <ligand>
        <name>substrate</name>
    </ligand>
</feature>
<dbReference type="PANTHER" id="PTHR11374:SF3">
    <property type="entry name" value="UDP-GLUCOSE 6-DEHYDROGENASE"/>
    <property type="match status" value="1"/>
</dbReference>
<dbReference type="STRING" id="1051890.A0A3N4LEY5"/>
<dbReference type="Proteomes" id="UP000267821">
    <property type="component" value="Unassembled WGS sequence"/>
</dbReference>
<dbReference type="FunFam" id="3.40.50.720:FF:000032">
    <property type="entry name" value="UDP-glucose 6-dehydrogenase"/>
    <property type="match status" value="1"/>
</dbReference>
<feature type="domain" description="UDP-glucose/GDP-mannose dehydrogenase C-terminal" evidence="12">
    <location>
        <begin position="379"/>
        <end position="497"/>
    </location>
</feature>
<evidence type="ECO:0000256" key="11">
    <source>
        <dbReference type="PIRSR" id="PIRSR500133-3"/>
    </source>
</evidence>
<evidence type="ECO:0000256" key="5">
    <source>
        <dbReference type="ARBA" id="ARBA00023002"/>
    </source>
</evidence>
<dbReference type="FunFam" id="1.20.5.100:FF:000001">
    <property type="entry name" value="UDP-glucose 6-dehydrogenase"/>
    <property type="match status" value="1"/>
</dbReference>
<dbReference type="InterPro" id="IPR014026">
    <property type="entry name" value="UDP-Glc/GDP-Man_DH_dimer"/>
</dbReference>
<dbReference type="GO" id="GO:0005634">
    <property type="term" value="C:nucleus"/>
    <property type="evidence" value="ECO:0007669"/>
    <property type="project" value="TreeGrafter"/>
</dbReference>
<dbReference type="UniPathway" id="UPA00038">
    <property type="reaction ID" value="UER00491"/>
</dbReference>
<dbReference type="EMBL" id="ML121559">
    <property type="protein sequence ID" value="RPB21447.1"/>
    <property type="molecule type" value="Genomic_DNA"/>
</dbReference>
<feature type="binding site" evidence="11">
    <location>
        <begin position="136"/>
        <end position="140"/>
    </location>
    <ligand>
        <name>NAD(+)</name>
        <dbReference type="ChEBI" id="CHEBI:57540"/>
    </ligand>
</feature>
<evidence type="ECO:0000256" key="7">
    <source>
        <dbReference type="ARBA" id="ARBA00047473"/>
    </source>
</evidence>
<dbReference type="SUPFAM" id="SSF51735">
    <property type="entry name" value="NAD(P)-binding Rossmann-fold domains"/>
    <property type="match status" value="1"/>
</dbReference>
<evidence type="ECO:0000256" key="6">
    <source>
        <dbReference type="ARBA" id="ARBA00023027"/>
    </source>
</evidence>
<dbReference type="InterPro" id="IPR036220">
    <property type="entry name" value="UDP-Glc/GDP-Man_DH_C_sf"/>
</dbReference>
<dbReference type="PIRSF" id="PIRSF000124">
    <property type="entry name" value="UDPglc_GDPman_dh"/>
    <property type="match status" value="1"/>
</dbReference>
<feature type="binding site" evidence="11">
    <location>
        <position position="212"/>
    </location>
    <ligand>
        <name>NAD(+)</name>
        <dbReference type="ChEBI" id="CHEBI:57540"/>
    </ligand>
</feature>
<organism evidence="13 14">
    <name type="scientific">Terfezia boudieri ATCC MYA-4762</name>
    <dbReference type="NCBI Taxonomy" id="1051890"/>
    <lineage>
        <taxon>Eukaryota</taxon>
        <taxon>Fungi</taxon>
        <taxon>Dikarya</taxon>
        <taxon>Ascomycota</taxon>
        <taxon>Pezizomycotina</taxon>
        <taxon>Pezizomycetes</taxon>
        <taxon>Pezizales</taxon>
        <taxon>Pezizaceae</taxon>
        <taxon>Terfezia</taxon>
    </lineage>
</organism>
<feature type="binding site" evidence="11">
    <location>
        <begin position="177"/>
        <end position="178"/>
    </location>
    <ligand>
        <name>NAD(+)</name>
        <dbReference type="ChEBI" id="CHEBI:57540"/>
    </ligand>
</feature>
<dbReference type="AlphaFoldDB" id="A0A3N4LEY5"/>
<feature type="binding site" evidence="10">
    <location>
        <position position="307"/>
    </location>
    <ligand>
        <name>substrate</name>
    </ligand>
</feature>
<dbReference type="NCBIfam" id="TIGR03026">
    <property type="entry name" value="NDP-sugDHase"/>
    <property type="match status" value="1"/>
</dbReference>
<dbReference type="GO" id="GO:0003979">
    <property type="term" value="F:UDP-glucose 6-dehydrogenase activity"/>
    <property type="evidence" value="ECO:0007669"/>
    <property type="project" value="UniProtKB-EC"/>
</dbReference>
<protein>
    <recommendedName>
        <fullName evidence="4 8">UDP-glucose 6-dehydrogenase</fullName>
        <ecNumber evidence="3 8">1.1.1.22</ecNumber>
    </recommendedName>
</protein>
<proteinExistence type="inferred from homology"/>
<feature type="binding site" evidence="11">
    <location>
        <begin position="323"/>
        <end position="326"/>
    </location>
    <ligand>
        <name>NAD(+)</name>
        <dbReference type="ChEBI" id="CHEBI:57540"/>
    </ligand>
</feature>
<evidence type="ECO:0000313" key="14">
    <source>
        <dbReference type="Proteomes" id="UP000267821"/>
    </source>
</evidence>
<dbReference type="OrthoDB" id="5059218at2759"/>
<dbReference type="Pfam" id="PF03721">
    <property type="entry name" value="UDPG_MGDP_dh_N"/>
    <property type="match status" value="1"/>
</dbReference>
<dbReference type="EC" id="1.1.1.22" evidence="3 8"/>
<evidence type="ECO:0000256" key="10">
    <source>
        <dbReference type="PIRSR" id="PIRSR500133-2"/>
    </source>
</evidence>
<dbReference type="InParanoid" id="A0A3N4LEY5"/>
<comment type="catalytic activity">
    <reaction evidence="7 8">
        <text>UDP-alpha-D-glucose + 2 NAD(+) + H2O = UDP-alpha-D-glucuronate + 2 NADH + 3 H(+)</text>
        <dbReference type="Rhea" id="RHEA:23596"/>
        <dbReference type="ChEBI" id="CHEBI:15377"/>
        <dbReference type="ChEBI" id="CHEBI:15378"/>
        <dbReference type="ChEBI" id="CHEBI:57540"/>
        <dbReference type="ChEBI" id="CHEBI:57945"/>
        <dbReference type="ChEBI" id="CHEBI:58052"/>
        <dbReference type="ChEBI" id="CHEBI:58885"/>
        <dbReference type="EC" id="1.1.1.22"/>
    </reaction>
</comment>
<dbReference type="PANTHER" id="PTHR11374">
    <property type="entry name" value="UDP-GLUCOSE DEHYDROGENASE/UDP-MANNAC DEHYDROGENASE"/>
    <property type="match status" value="1"/>
</dbReference>
<accession>A0A3N4LEY5</accession>
<dbReference type="PIRSF" id="PIRSF500133">
    <property type="entry name" value="UDPglc_DH_euk"/>
    <property type="match status" value="1"/>
</dbReference>
<dbReference type="InterPro" id="IPR014027">
    <property type="entry name" value="UDP-Glc/GDP-Man_DH_C"/>
</dbReference>
<keyword evidence="5 8" id="KW-0560">Oxidoreductase</keyword>
<dbReference type="Gene3D" id="1.20.5.100">
    <property type="entry name" value="Cytochrome c1, transmembrane anchor, C-terminal"/>
    <property type="match status" value="1"/>
</dbReference>
<evidence type="ECO:0000313" key="13">
    <source>
        <dbReference type="EMBL" id="RPB21447.1"/>
    </source>
</evidence>
<dbReference type="InterPro" id="IPR036291">
    <property type="entry name" value="NAD(P)-bd_dom_sf"/>
</dbReference>
<dbReference type="InterPro" id="IPR008927">
    <property type="entry name" value="6-PGluconate_DH-like_C_sf"/>
</dbReference>
<feature type="active site" description="Nucleophile" evidence="9">
    <location>
        <position position="323"/>
    </location>
</feature>
<dbReference type="SUPFAM" id="SSF48179">
    <property type="entry name" value="6-phosphogluconate dehydrogenase C-terminal domain-like"/>
    <property type="match status" value="1"/>
</dbReference>
<dbReference type="InterPro" id="IPR017476">
    <property type="entry name" value="UDP-Glc/GDP-Man"/>
</dbReference>
<keyword evidence="14" id="KW-1185">Reference proteome</keyword>
<evidence type="ECO:0000259" key="12">
    <source>
        <dbReference type="SMART" id="SM00984"/>
    </source>
</evidence>
<feature type="binding site" evidence="10">
    <location>
        <begin position="314"/>
        <end position="320"/>
    </location>
    <ligand>
        <name>substrate</name>
    </ligand>
</feature>
<comment type="similarity">
    <text evidence="2 8">Belongs to the UDP-glucose/GDP-mannose dehydrogenase family.</text>
</comment>
<feature type="binding site" evidence="10">
    <location>
        <begin position="267"/>
        <end position="271"/>
    </location>
    <ligand>
        <name>substrate</name>
    </ligand>
</feature>
<evidence type="ECO:0000256" key="8">
    <source>
        <dbReference type="PIRNR" id="PIRNR000124"/>
    </source>
</evidence>
<feature type="binding site" evidence="10">
    <location>
        <begin position="385"/>
        <end position="386"/>
    </location>
    <ligand>
        <name>substrate</name>
    </ligand>
</feature>
<comment type="pathway">
    <text evidence="1">Nucleotide-sugar biosynthesis; UDP-alpha-D-glucuronate biosynthesis; UDP-alpha-D-glucuronate from UDP-alpha-D-glucose: step 1/1.</text>
</comment>
<reference evidence="13 14" key="1">
    <citation type="journal article" date="2018" name="Nat. Ecol. Evol.">
        <title>Pezizomycetes genomes reveal the molecular basis of ectomycorrhizal truffle lifestyle.</title>
        <authorList>
            <person name="Murat C."/>
            <person name="Payen T."/>
            <person name="Noel B."/>
            <person name="Kuo A."/>
            <person name="Morin E."/>
            <person name="Chen J."/>
            <person name="Kohler A."/>
            <person name="Krizsan K."/>
            <person name="Balestrini R."/>
            <person name="Da Silva C."/>
            <person name="Montanini B."/>
            <person name="Hainaut M."/>
            <person name="Levati E."/>
            <person name="Barry K.W."/>
            <person name="Belfiori B."/>
            <person name="Cichocki N."/>
            <person name="Clum A."/>
            <person name="Dockter R.B."/>
            <person name="Fauchery L."/>
            <person name="Guy J."/>
            <person name="Iotti M."/>
            <person name="Le Tacon F."/>
            <person name="Lindquist E.A."/>
            <person name="Lipzen A."/>
            <person name="Malagnac F."/>
            <person name="Mello A."/>
            <person name="Molinier V."/>
            <person name="Miyauchi S."/>
            <person name="Poulain J."/>
            <person name="Riccioni C."/>
            <person name="Rubini A."/>
            <person name="Sitrit Y."/>
            <person name="Splivallo R."/>
            <person name="Traeger S."/>
            <person name="Wang M."/>
            <person name="Zifcakova L."/>
            <person name="Wipf D."/>
            <person name="Zambonelli A."/>
            <person name="Paolocci F."/>
            <person name="Nowrousian M."/>
            <person name="Ottonello S."/>
            <person name="Baldrian P."/>
            <person name="Spatafora J.W."/>
            <person name="Henrissat B."/>
            <person name="Nagy L.G."/>
            <person name="Aury J.M."/>
            <person name="Wincker P."/>
            <person name="Grigoriev I.V."/>
            <person name="Bonfante P."/>
            <person name="Martin F.M."/>
        </authorList>
    </citation>
    <scope>NUCLEOTIDE SEQUENCE [LARGE SCALE GENOMIC DNA]</scope>
    <source>
        <strain evidence="13 14">ATCC MYA-4762</strain>
    </source>
</reference>
<evidence type="ECO:0000256" key="1">
    <source>
        <dbReference type="ARBA" id="ARBA00004701"/>
    </source>
</evidence>
<gene>
    <name evidence="13" type="ORF">L211DRAFT_862995</name>
</gene>
<dbReference type="Pfam" id="PF03720">
    <property type="entry name" value="UDPG_MGDP_dh_C"/>
    <property type="match status" value="1"/>
</dbReference>
<dbReference type="GO" id="GO:0006024">
    <property type="term" value="P:glycosaminoglycan biosynthetic process"/>
    <property type="evidence" value="ECO:0007669"/>
    <property type="project" value="TreeGrafter"/>
</dbReference>
<dbReference type="InterPro" id="IPR001732">
    <property type="entry name" value="UDP-Glc/GDP-Man_DH_N"/>
</dbReference>
<feature type="binding site" evidence="10">
    <location>
        <begin position="208"/>
        <end position="212"/>
    </location>
    <ligand>
        <name>substrate</name>
    </ligand>
</feature>
<dbReference type="GO" id="GO:0006065">
    <property type="term" value="P:UDP-glucuronate biosynthetic process"/>
    <property type="evidence" value="ECO:0007669"/>
    <property type="project" value="UniProtKB-UniPathway"/>
</dbReference>
<dbReference type="SMART" id="SM00984">
    <property type="entry name" value="UDPG_MGDP_dh_C"/>
    <property type="match status" value="1"/>
</dbReference>
<dbReference type="Gene3D" id="3.40.50.720">
    <property type="entry name" value="NAD(P)-binding Rossmann-like Domain"/>
    <property type="match status" value="2"/>
</dbReference>
<dbReference type="SUPFAM" id="SSF52413">
    <property type="entry name" value="UDP-glucose/GDP-mannose dehydrogenase C-terminal domain"/>
    <property type="match status" value="1"/>
</dbReference>
<keyword evidence="6 8" id="KW-0520">NAD</keyword>
<feature type="binding site" evidence="11">
    <location>
        <begin position="58"/>
        <end position="63"/>
    </location>
    <ligand>
        <name>NAD(+)</name>
        <dbReference type="ChEBI" id="CHEBI:57540"/>
    </ligand>
</feature>
<evidence type="ECO:0000256" key="3">
    <source>
        <dbReference type="ARBA" id="ARBA00012954"/>
    </source>
</evidence>